<evidence type="ECO:0000313" key="2">
    <source>
        <dbReference type="Proteomes" id="UP001234202"/>
    </source>
</evidence>
<evidence type="ECO:0000313" key="1">
    <source>
        <dbReference type="EMBL" id="KAJ9125885.1"/>
    </source>
</evidence>
<dbReference type="EMBL" id="JASBWV010000007">
    <property type="protein sequence ID" value="KAJ9125885.1"/>
    <property type="molecule type" value="Genomic_DNA"/>
</dbReference>
<reference evidence="1" key="1">
    <citation type="submission" date="2023-04" db="EMBL/GenBank/DDBJ databases">
        <title>Draft Genome sequencing of Naganishia species isolated from polar environments using Oxford Nanopore Technology.</title>
        <authorList>
            <person name="Leo P."/>
            <person name="Venkateswaran K."/>
        </authorList>
    </citation>
    <scope>NUCLEOTIDE SEQUENCE</scope>
    <source>
        <strain evidence="1">DBVPG 5303</strain>
    </source>
</reference>
<sequence>MTSDDERWNQLTAWMQELSQGQWKLADQRVTFREVPGAGRGLFATQDIEPGSTILSIPAVTLLHPRNIQRADDEAQAANQPNPLSVPHRMLPHSTVNKRLQGTSAKQVETRITTTEALALYLTLNRQPSTQRADSTYSPWAEYLNTLPVSFRPWHPLTWLVKPPVDDPNYQDWNRMNDLAEKYLPKTALDKLQGVCKRYRRHTAMLRKGVPLVLQEEPDGKLERRWSQVTEEDLLWGWLNVNTRTLYLQLDMPSIPNTAYADRNALGGRKRTEPDSEQQNHSMAPLLDLANHSHLHMENGSTQAEQRAGVSRGARLCAVHLVDESAAISSKSSTKSDAPLGWRKRTFEVCAPKNAIIKKGDEIVFAYGPHSDETLFAEYGFVPLGGENPWNEVVLDDLINTAWQKRESPAMVALKSEVLEMNGYLNEYTMHAYPGPPHPSHRLLTALRLMYIKVPEAALQKYIDDPTNKKVHPALQAFLDLLMGVEDNISDENEQAVRGCIRRVCLEALDGIGKKLAALQLLHQPQPSEHLADAIRMVERLWINYQTIFHGVMQSINQGIIF</sequence>
<dbReference type="Proteomes" id="UP001234202">
    <property type="component" value="Unassembled WGS sequence"/>
</dbReference>
<gene>
    <name evidence="1" type="ORF">QFC24_002669</name>
</gene>
<organism evidence="1 2">
    <name type="scientific">Naganishia onofrii</name>
    <dbReference type="NCBI Taxonomy" id="1851511"/>
    <lineage>
        <taxon>Eukaryota</taxon>
        <taxon>Fungi</taxon>
        <taxon>Dikarya</taxon>
        <taxon>Basidiomycota</taxon>
        <taxon>Agaricomycotina</taxon>
        <taxon>Tremellomycetes</taxon>
        <taxon>Filobasidiales</taxon>
        <taxon>Filobasidiaceae</taxon>
        <taxon>Naganishia</taxon>
    </lineage>
</organism>
<proteinExistence type="predicted"/>
<name>A0ACC2XQH1_9TREE</name>
<protein>
    <submittedName>
        <fullName evidence="1">Uncharacterized protein</fullName>
    </submittedName>
</protein>
<keyword evidence="2" id="KW-1185">Reference proteome</keyword>
<accession>A0ACC2XQH1</accession>
<comment type="caution">
    <text evidence="1">The sequence shown here is derived from an EMBL/GenBank/DDBJ whole genome shotgun (WGS) entry which is preliminary data.</text>
</comment>